<dbReference type="EMBL" id="JAEACQ010000290">
    <property type="protein sequence ID" value="MBL7631945.1"/>
    <property type="molecule type" value="Genomic_DNA"/>
</dbReference>
<dbReference type="PANTHER" id="PTHR43820">
    <property type="entry name" value="HIGH-AFFINITY BRANCHED-CHAIN AMINO ACID TRANSPORT ATP-BINDING PROTEIN LIVF"/>
    <property type="match status" value="1"/>
</dbReference>
<protein>
    <submittedName>
        <fullName evidence="14">MFS transporter</fullName>
    </submittedName>
</protein>
<feature type="transmembrane region" description="Helical" evidence="11">
    <location>
        <begin position="453"/>
        <end position="472"/>
    </location>
</feature>
<feature type="transmembrane region" description="Helical" evidence="11">
    <location>
        <begin position="231"/>
        <end position="250"/>
    </location>
</feature>
<feature type="transmembrane region" description="Helical" evidence="11">
    <location>
        <begin position="330"/>
        <end position="351"/>
    </location>
</feature>
<evidence type="ECO:0000256" key="5">
    <source>
        <dbReference type="ARBA" id="ARBA00022741"/>
    </source>
</evidence>
<evidence type="ECO:0000256" key="10">
    <source>
        <dbReference type="SAM" id="MobiDB-lite"/>
    </source>
</evidence>
<proteinExistence type="inferred from homology"/>
<dbReference type="SMART" id="SM00382">
    <property type="entry name" value="AAA"/>
    <property type="match status" value="1"/>
</dbReference>
<keyword evidence="15" id="KW-1185">Reference proteome</keyword>
<dbReference type="PROSITE" id="PS50850">
    <property type="entry name" value="MFS"/>
    <property type="match status" value="1"/>
</dbReference>
<dbReference type="Pfam" id="PF00005">
    <property type="entry name" value="ABC_tran"/>
    <property type="match status" value="1"/>
</dbReference>
<evidence type="ECO:0000256" key="7">
    <source>
        <dbReference type="ARBA" id="ARBA00022970"/>
    </source>
</evidence>
<keyword evidence="3" id="KW-0813">Transport</keyword>
<feature type="transmembrane region" description="Helical" evidence="11">
    <location>
        <begin position="387"/>
        <end position="411"/>
    </location>
</feature>
<dbReference type="SUPFAM" id="SSF103473">
    <property type="entry name" value="MFS general substrate transporter"/>
    <property type="match status" value="1"/>
</dbReference>
<dbReference type="Gene3D" id="3.40.50.300">
    <property type="entry name" value="P-loop containing nucleotide triphosphate hydrolases"/>
    <property type="match status" value="1"/>
</dbReference>
<organism evidence="14 15">
    <name type="scientific">Frankia nepalensis</name>
    <dbReference type="NCBI Taxonomy" id="1836974"/>
    <lineage>
        <taxon>Bacteria</taxon>
        <taxon>Bacillati</taxon>
        <taxon>Actinomycetota</taxon>
        <taxon>Actinomycetes</taxon>
        <taxon>Frankiales</taxon>
        <taxon>Frankiaceae</taxon>
        <taxon>Frankia</taxon>
    </lineage>
</organism>
<dbReference type="SUPFAM" id="SSF52540">
    <property type="entry name" value="P-loop containing nucleoside triphosphate hydrolases"/>
    <property type="match status" value="1"/>
</dbReference>
<evidence type="ECO:0000313" key="14">
    <source>
        <dbReference type="EMBL" id="MBL7631945.1"/>
    </source>
</evidence>
<keyword evidence="7" id="KW-0029">Amino-acid transport</keyword>
<dbReference type="PROSITE" id="PS50893">
    <property type="entry name" value="ABC_TRANSPORTER_2"/>
    <property type="match status" value="1"/>
</dbReference>
<dbReference type="Pfam" id="PF07690">
    <property type="entry name" value="MFS_1"/>
    <property type="match status" value="1"/>
</dbReference>
<dbReference type="GO" id="GO:0015658">
    <property type="term" value="F:branched-chain amino acid transmembrane transporter activity"/>
    <property type="evidence" value="ECO:0007669"/>
    <property type="project" value="TreeGrafter"/>
</dbReference>
<feature type="transmembrane region" description="Helical" evidence="11">
    <location>
        <begin position="423"/>
        <end position="447"/>
    </location>
</feature>
<keyword evidence="4 11" id="KW-0812">Transmembrane</keyword>
<evidence type="ECO:0000256" key="2">
    <source>
        <dbReference type="ARBA" id="ARBA00005417"/>
    </source>
</evidence>
<evidence type="ECO:0000259" key="13">
    <source>
        <dbReference type="PROSITE" id="PS50893"/>
    </source>
</evidence>
<feature type="transmembrane region" description="Helical" evidence="11">
    <location>
        <begin position="141"/>
        <end position="168"/>
    </location>
</feature>
<evidence type="ECO:0000256" key="11">
    <source>
        <dbReference type="SAM" id="Phobius"/>
    </source>
</evidence>
<dbReference type="InterPro" id="IPR036259">
    <property type="entry name" value="MFS_trans_sf"/>
</dbReference>
<evidence type="ECO:0000313" key="15">
    <source>
        <dbReference type="Proteomes" id="UP000604475"/>
    </source>
</evidence>
<dbReference type="GO" id="GO:0005524">
    <property type="term" value="F:ATP binding"/>
    <property type="evidence" value="ECO:0007669"/>
    <property type="project" value="UniProtKB-KW"/>
</dbReference>
<keyword evidence="9 11" id="KW-0472">Membrane</keyword>
<dbReference type="GO" id="GO:0016887">
    <property type="term" value="F:ATP hydrolysis activity"/>
    <property type="evidence" value="ECO:0007669"/>
    <property type="project" value="InterPro"/>
</dbReference>
<reference evidence="14" key="1">
    <citation type="submission" date="2020-12" db="EMBL/GenBank/DDBJ databases">
        <title>Genomic characterization of non-nitrogen-fixing Frankia strains.</title>
        <authorList>
            <person name="Carlos-Shanley C."/>
            <person name="Guerra T."/>
            <person name="Hahn D."/>
        </authorList>
    </citation>
    <scope>NUCLEOTIDE SEQUENCE</scope>
    <source>
        <strain evidence="14">CN6</strain>
    </source>
</reference>
<dbReference type="PROSITE" id="PS00211">
    <property type="entry name" value="ABC_TRANSPORTER_1"/>
    <property type="match status" value="1"/>
</dbReference>
<comment type="caution">
    <text evidence="14">The sequence shown here is derived from an EMBL/GenBank/DDBJ whole genome shotgun (WGS) entry which is preliminary data.</text>
</comment>
<keyword evidence="5" id="KW-0547">Nucleotide-binding</keyword>
<dbReference type="CDD" id="cd03224">
    <property type="entry name" value="ABC_TM1139_LivF_branched"/>
    <property type="match status" value="1"/>
</dbReference>
<evidence type="ECO:0000256" key="9">
    <source>
        <dbReference type="ARBA" id="ARBA00023136"/>
    </source>
</evidence>
<comment type="similarity">
    <text evidence="2">Belongs to the ABC transporter superfamily.</text>
</comment>
<feature type="domain" description="ABC transporter" evidence="13">
    <location>
        <begin position="509"/>
        <end position="742"/>
    </location>
</feature>
<keyword evidence="8 11" id="KW-1133">Transmembrane helix</keyword>
<evidence type="ECO:0000256" key="8">
    <source>
        <dbReference type="ARBA" id="ARBA00022989"/>
    </source>
</evidence>
<dbReference type="Proteomes" id="UP000604475">
    <property type="component" value="Unassembled WGS sequence"/>
</dbReference>
<dbReference type="Gene3D" id="1.20.1250.20">
    <property type="entry name" value="MFS general substrate transporter like domains"/>
    <property type="match status" value="2"/>
</dbReference>
<dbReference type="GO" id="GO:0015807">
    <property type="term" value="P:L-amino acid transport"/>
    <property type="evidence" value="ECO:0007669"/>
    <property type="project" value="TreeGrafter"/>
</dbReference>
<feature type="transmembrane region" description="Helical" evidence="11">
    <location>
        <begin position="296"/>
        <end position="318"/>
    </location>
</feature>
<feature type="transmembrane region" description="Helical" evidence="11">
    <location>
        <begin position="363"/>
        <end position="381"/>
    </location>
</feature>
<dbReference type="InterPro" id="IPR003439">
    <property type="entry name" value="ABC_transporter-like_ATP-bd"/>
</dbReference>
<feature type="transmembrane region" description="Helical" evidence="11">
    <location>
        <begin position="206"/>
        <end position="225"/>
    </location>
</feature>
<feature type="region of interest" description="Disordered" evidence="10">
    <location>
        <begin position="1"/>
        <end position="20"/>
    </location>
</feature>
<evidence type="ECO:0000256" key="6">
    <source>
        <dbReference type="ARBA" id="ARBA00022840"/>
    </source>
</evidence>
<feature type="domain" description="Major facilitator superfamily (MFS) profile" evidence="12">
    <location>
        <begin position="75"/>
        <end position="491"/>
    </location>
</feature>
<dbReference type="PANTHER" id="PTHR43820:SF4">
    <property type="entry name" value="HIGH-AFFINITY BRANCHED-CHAIN AMINO ACID TRANSPORT ATP-BINDING PROTEIN LIVF"/>
    <property type="match status" value="1"/>
</dbReference>
<dbReference type="InterPro" id="IPR003593">
    <property type="entry name" value="AAA+_ATPase"/>
</dbReference>
<dbReference type="InterPro" id="IPR020846">
    <property type="entry name" value="MFS_dom"/>
</dbReference>
<feature type="transmembrane region" description="Helical" evidence="11">
    <location>
        <begin position="110"/>
        <end position="129"/>
    </location>
</feature>
<gene>
    <name evidence="14" type="ORF">I7412_33260</name>
</gene>
<dbReference type="InterPro" id="IPR017871">
    <property type="entry name" value="ABC_transporter-like_CS"/>
</dbReference>
<comment type="subcellular location">
    <subcellularLocation>
        <location evidence="1">Cell membrane</location>
        <topology evidence="1">Multi-pass membrane protein</topology>
    </subcellularLocation>
</comment>
<dbReference type="InterPro" id="IPR027417">
    <property type="entry name" value="P-loop_NTPase"/>
</dbReference>
<dbReference type="GO" id="GO:0005886">
    <property type="term" value="C:plasma membrane"/>
    <property type="evidence" value="ECO:0007669"/>
    <property type="project" value="UniProtKB-SubCell"/>
</dbReference>
<name>A0A937RN59_9ACTN</name>
<accession>A0A937RN59</accession>
<dbReference type="InterPro" id="IPR052156">
    <property type="entry name" value="BCAA_Transport_ATP-bd_LivF"/>
</dbReference>
<evidence type="ECO:0000259" key="12">
    <source>
        <dbReference type="PROSITE" id="PS50850"/>
    </source>
</evidence>
<evidence type="ECO:0000256" key="3">
    <source>
        <dbReference type="ARBA" id="ARBA00022448"/>
    </source>
</evidence>
<evidence type="ECO:0000256" key="1">
    <source>
        <dbReference type="ARBA" id="ARBA00004651"/>
    </source>
</evidence>
<sequence length="746" mass="79319">MSRSSASVPSVPEAANSAPSTAAGLASGLIAAEAERQQRQADAQREVLFADELLPGVGDERLSLREGLAAGGSLTFTTLVVLSALDELESASVSVLSPEIRDAFGMSDGMMVFVASASSAFLVLGALPMGWLADRYRRSRIIGWAGAVFSVMVFASGFAANALLFFLARFGVGIAKSSNTTAHVSLLADTYPIGVRGRISAFTYGAARIAGTISPLVVGGIATLAGGEDGWRWPFIILGLPALAVALWAFRLPEPPRGQHEMKSVLGNVIKDENPLPISMESAFARLMRIHTVKSAILAFSALGFGLFATGILGSLWAEDHYGMSAFQRGLMGTLGGVALLFTLPVVAPRYDRLYHRDPAKALRLLGLCILPASVLLPIQWFMPNWIAFMIAGVPAAALSSVAFAMIGPIMQSIVPYRLRGMGVALGAVYVFFIGGTGGAVLAALLADAYDPRVAVLVIGIPSHALGGYLLIRGASFIRNDLSLVVADLREELAEHDRQQADPANIPVLQVNDIDFSYGHVQVLFDVGFEVRRGETLALLGTNGAGKSTILKVICGLGTPSRGVVRLNGRTMTYVPPEQRGRYGVHLLPGGNGVFPAMTVRENLEMSAFRMRRDGADRDRRFAYVLDLFPDLASRLGQQAGSLSGGQQQMLALAAVLLHDPEVLLIDELSLGLAPVVVQDLLAVLERLKNDGLTIIVVEQSLNIALAIADRAVFLEKGQVRFVGPARELAERDDLARAVFLGREGG</sequence>
<dbReference type="AlphaFoldDB" id="A0A937RN59"/>
<keyword evidence="6" id="KW-0067">ATP-binding</keyword>
<evidence type="ECO:0000256" key="4">
    <source>
        <dbReference type="ARBA" id="ARBA00022692"/>
    </source>
</evidence>
<dbReference type="InterPro" id="IPR011701">
    <property type="entry name" value="MFS"/>
</dbReference>